<dbReference type="AlphaFoldDB" id="A0A9N9XK26"/>
<dbReference type="OrthoDB" id="310895at2759"/>
<dbReference type="InterPro" id="IPR016161">
    <property type="entry name" value="Ald_DH/histidinol_DH"/>
</dbReference>
<proteinExistence type="inferred from homology"/>
<dbReference type="InterPro" id="IPR029510">
    <property type="entry name" value="Ald_DH_CS_GLU"/>
</dbReference>
<dbReference type="EMBL" id="OU900105">
    <property type="protein sequence ID" value="CAG9856935.1"/>
    <property type="molecule type" value="Genomic_DNA"/>
</dbReference>
<feature type="domain" description="Aldehyde dehydrogenase" evidence="9">
    <location>
        <begin position="34"/>
        <end position="495"/>
    </location>
</feature>
<evidence type="ECO:0000256" key="3">
    <source>
        <dbReference type="ARBA" id="ARBA00013051"/>
    </source>
</evidence>
<dbReference type="Pfam" id="PF00171">
    <property type="entry name" value="Aldedh"/>
    <property type="match status" value="1"/>
</dbReference>
<dbReference type="FunFam" id="3.40.309.10:FF:000004">
    <property type="entry name" value="Succinate-semialdehyde dehydrogenase I"/>
    <property type="match status" value="1"/>
</dbReference>
<keyword evidence="11" id="KW-1185">Reference proteome</keyword>
<dbReference type="InterPro" id="IPR016160">
    <property type="entry name" value="Ald_DH_CS_CYS"/>
</dbReference>
<gene>
    <name evidence="10" type="ORF">PHYEVI_LOCUS3346</name>
</gene>
<dbReference type="EC" id="1.2.1.24" evidence="3"/>
<dbReference type="PANTHER" id="PTHR43353:SF5">
    <property type="entry name" value="SUCCINATE-SEMIALDEHYDE DEHYDROGENASE, MITOCHONDRIAL"/>
    <property type="match status" value="1"/>
</dbReference>
<evidence type="ECO:0000313" key="11">
    <source>
        <dbReference type="Proteomes" id="UP001153712"/>
    </source>
</evidence>
<protein>
    <recommendedName>
        <fullName evidence="4">Succinate-semialdehyde dehydrogenase, mitochondrial</fullName>
        <ecNumber evidence="3">1.2.1.24</ecNumber>
    </recommendedName>
    <alternativeName>
        <fullName evidence="6">NAD(+)-dependent succinic semialdehyde dehydrogenase</fullName>
    </alternativeName>
</protein>
<dbReference type="GO" id="GO:0005739">
    <property type="term" value="C:mitochondrion"/>
    <property type="evidence" value="ECO:0007669"/>
    <property type="project" value="TreeGrafter"/>
</dbReference>
<reference evidence="10" key="1">
    <citation type="submission" date="2022-01" db="EMBL/GenBank/DDBJ databases">
        <authorList>
            <person name="King R."/>
        </authorList>
    </citation>
    <scope>NUCLEOTIDE SEQUENCE</scope>
</reference>
<dbReference type="Proteomes" id="UP001153712">
    <property type="component" value="Chromosome 12"/>
</dbReference>
<dbReference type="InterPro" id="IPR050740">
    <property type="entry name" value="Aldehyde_DH_Superfamily"/>
</dbReference>
<dbReference type="SUPFAM" id="SSF53720">
    <property type="entry name" value="ALDH-like"/>
    <property type="match status" value="1"/>
</dbReference>
<dbReference type="PROSITE" id="PS00070">
    <property type="entry name" value="ALDEHYDE_DEHYDR_CYS"/>
    <property type="match status" value="1"/>
</dbReference>
<keyword evidence="5 8" id="KW-0560">Oxidoreductase</keyword>
<dbReference type="InterPro" id="IPR015590">
    <property type="entry name" value="Aldehyde_DH_dom"/>
</dbReference>
<comment type="pathway">
    <text evidence="1">Amino-acid degradation; 4-aminobutanoate degradation.</text>
</comment>
<dbReference type="PANTHER" id="PTHR43353">
    <property type="entry name" value="SUCCINATE-SEMIALDEHYDE DEHYDROGENASE, MITOCHONDRIAL"/>
    <property type="match status" value="1"/>
</dbReference>
<evidence type="ECO:0000256" key="6">
    <source>
        <dbReference type="ARBA" id="ARBA00030806"/>
    </source>
</evidence>
<evidence type="ECO:0000256" key="2">
    <source>
        <dbReference type="ARBA" id="ARBA00009986"/>
    </source>
</evidence>
<evidence type="ECO:0000256" key="8">
    <source>
        <dbReference type="RuleBase" id="RU003345"/>
    </source>
</evidence>
<dbReference type="GO" id="GO:0004777">
    <property type="term" value="F:succinate-semialdehyde dehydrogenase (NAD+) activity"/>
    <property type="evidence" value="ECO:0007669"/>
    <property type="project" value="UniProtKB-EC"/>
</dbReference>
<dbReference type="CDD" id="cd07103">
    <property type="entry name" value="ALDH_F5_SSADH_GabD"/>
    <property type="match status" value="1"/>
</dbReference>
<sequence length="501" mass="55097">MFSSAFLQRLLSTIYIITRKLNLIRDKNYINGEWVSAGSSQQFDVYNPADGSVIGKVPDVDAKDAKKAVAAAARAFETWKEIVPKKRTKLLKKWFSLLNKYKKEMANILTRESGKPLPESIGEVIYGNSYLEWFSEQILHIRGEIIPSDSTRKLLIEHHPIGVVVIITPWNFPYSMIARKMSAALAVGCTCVIKPSEETPLVALAMAKIAQKSGIPKGVINIITCSKRNAPSVGNLLCTSPLVSGVSFTGSTQVGKIIYKQCSKGVKRLALELGGNAPFIVFNSADVNSAIDGAMEAKFRNCGQTCVAANRFLIQDGVFEEFVCKMVKEVERLKIGNGLNEGVNIGPLINEAHLKKVTELMEDARCKGAKLLTGGKQLEKLGKLFFQPAVVTGVKNNMRLYTEEIFGPIVGVIKFETEEDCVRISNGTNYGLASYLFSKDVQQIFRVARKLEAGMVGVNECRAFPVETPFGGIKESGFGREGSHHGVLEYTYIKYTCLGDL</sequence>
<evidence type="ECO:0000256" key="5">
    <source>
        <dbReference type="ARBA" id="ARBA00023002"/>
    </source>
</evidence>
<dbReference type="FunFam" id="3.40.605.10:FF:000005">
    <property type="entry name" value="Succinate-semialdehyde dehydrogenase I"/>
    <property type="match status" value="1"/>
</dbReference>
<evidence type="ECO:0000313" key="10">
    <source>
        <dbReference type="EMBL" id="CAG9856935.1"/>
    </source>
</evidence>
<evidence type="ECO:0000259" key="9">
    <source>
        <dbReference type="Pfam" id="PF00171"/>
    </source>
</evidence>
<accession>A0A9N9XK26</accession>
<dbReference type="PROSITE" id="PS00687">
    <property type="entry name" value="ALDEHYDE_DEHYDR_GLU"/>
    <property type="match status" value="1"/>
</dbReference>
<evidence type="ECO:0000256" key="4">
    <source>
        <dbReference type="ARBA" id="ARBA00019842"/>
    </source>
</evidence>
<feature type="active site" evidence="7">
    <location>
        <position position="272"/>
    </location>
</feature>
<dbReference type="Gene3D" id="3.40.605.10">
    <property type="entry name" value="Aldehyde Dehydrogenase, Chain A, domain 1"/>
    <property type="match status" value="1"/>
</dbReference>
<dbReference type="InterPro" id="IPR016163">
    <property type="entry name" value="Ald_DH_C"/>
</dbReference>
<evidence type="ECO:0000256" key="1">
    <source>
        <dbReference type="ARBA" id="ARBA00005176"/>
    </source>
</evidence>
<name>A0A9N9XK26_PHYSR</name>
<dbReference type="Gene3D" id="3.40.309.10">
    <property type="entry name" value="Aldehyde Dehydrogenase, Chain A, domain 2"/>
    <property type="match status" value="1"/>
</dbReference>
<evidence type="ECO:0000256" key="7">
    <source>
        <dbReference type="PROSITE-ProRule" id="PRU10007"/>
    </source>
</evidence>
<dbReference type="GO" id="GO:0009450">
    <property type="term" value="P:gamma-aminobutyric acid catabolic process"/>
    <property type="evidence" value="ECO:0007669"/>
    <property type="project" value="TreeGrafter"/>
</dbReference>
<organism evidence="10 11">
    <name type="scientific">Phyllotreta striolata</name>
    <name type="common">Striped flea beetle</name>
    <name type="synonym">Crioceris striolata</name>
    <dbReference type="NCBI Taxonomy" id="444603"/>
    <lineage>
        <taxon>Eukaryota</taxon>
        <taxon>Metazoa</taxon>
        <taxon>Ecdysozoa</taxon>
        <taxon>Arthropoda</taxon>
        <taxon>Hexapoda</taxon>
        <taxon>Insecta</taxon>
        <taxon>Pterygota</taxon>
        <taxon>Neoptera</taxon>
        <taxon>Endopterygota</taxon>
        <taxon>Coleoptera</taxon>
        <taxon>Polyphaga</taxon>
        <taxon>Cucujiformia</taxon>
        <taxon>Chrysomeloidea</taxon>
        <taxon>Chrysomelidae</taxon>
        <taxon>Galerucinae</taxon>
        <taxon>Alticini</taxon>
        <taxon>Phyllotreta</taxon>
    </lineage>
</organism>
<comment type="similarity">
    <text evidence="2 8">Belongs to the aldehyde dehydrogenase family.</text>
</comment>
<dbReference type="InterPro" id="IPR016162">
    <property type="entry name" value="Ald_DH_N"/>
</dbReference>